<reference evidence="1" key="1">
    <citation type="submission" date="2022-11" db="EMBL/GenBank/DDBJ databases">
        <title>Complete genome sequence of Methanogenium organophilum DSM 3596.</title>
        <authorList>
            <person name="Chen S.-C."/>
            <person name="Lai S.-J."/>
            <person name="You Y.-T."/>
        </authorList>
    </citation>
    <scope>NUCLEOTIDE SEQUENCE</scope>
    <source>
        <strain evidence="1">DSM 3596</strain>
    </source>
</reference>
<dbReference type="KEGG" id="mou:OU421_12330"/>
<dbReference type="Proteomes" id="UP001163096">
    <property type="component" value="Chromosome"/>
</dbReference>
<sequence length="121" mass="13679">MPDGITDDDIMVIPNTVTPTSSTGEQVYGNLVIDVPDFVQHWKPDGTCYWEGRIHVTNTGNEPEMNTVIRSYLIRVSDDHKEYVDSKSLSRINPNEPLSYVSQLYGSCDEDYYIVVTADTE</sequence>
<protein>
    <submittedName>
        <fullName evidence="1">Uncharacterized protein</fullName>
    </submittedName>
</protein>
<keyword evidence="2" id="KW-1185">Reference proteome</keyword>
<dbReference type="AlphaFoldDB" id="A0A9X9S481"/>
<proteinExistence type="predicted"/>
<name>A0A9X9S481_METOG</name>
<evidence type="ECO:0000313" key="2">
    <source>
        <dbReference type="Proteomes" id="UP001163096"/>
    </source>
</evidence>
<organism evidence="1 2">
    <name type="scientific">Methanogenium organophilum</name>
    <dbReference type="NCBI Taxonomy" id="2199"/>
    <lineage>
        <taxon>Archaea</taxon>
        <taxon>Methanobacteriati</taxon>
        <taxon>Methanobacteriota</taxon>
        <taxon>Stenosarchaea group</taxon>
        <taxon>Methanomicrobia</taxon>
        <taxon>Methanomicrobiales</taxon>
        <taxon>Methanomicrobiaceae</taxon>
        <taxon>Methanogenium</taxon>
    </lineage>
</organism>
<dbReference type="GeneID" id="76835902"/>
<dbReference type="EMBL" id="CP113361">
    <property type="protein sequence ID" value="WAI01183.1"/>
    <property type="molecule type" value="Genomic_DNA"/>
</dbReference>
<dbReference type="RefSeq" id="WP_268186402.1">
    <property type="nucleotide sequence ID" value="NZ_CP113361.1"/>
</dbReference>
<accession>A0A9X9S481</accession>
<evidence type="ECO:0000313" key="1">
    <source>
        <dbReference type="EMBL" id="WAI01183.1"/>
    </source>
</evidence>
<gene>
    <name evidence="1" type="ORF">OU421_12330</name>
</gene>